<dbReference type="Proteomes" id="UP001321749">
    <property type="component" value="Unassembled WGS sequence"/>
</dbReference>
<reference evidence="2" key="2">
    <citation type="submission" date="2023-06" db="EMBL/GenBank/DDBJ databases">
        <authorList>
            <consortium name="Lawrence Berkeley National Laboratory"/>
            <person name="Mondo S.J."/>
            <person name="Hensen N."/>
            <person name="Bonometti L."/>
            <person name="Westerberg I."/>
            <person name="Brannstrom I.O."/>
            <person name="Guillou S."/>
            <person name="Cros-Aarteil S."/>
            <person name="Calhoun S."/>
            <person name="Haridas S."/>
            <person name="Kuo A."/>
            <person name="Pangilinan J."/>
            <person name="Riley R."/>
            <person name="Labutti K."/>
            <person name="Andreopoulos B."/>
            <person name="Lipzen A."/>
            <person name="Chen C."/>
            <person name="Yanf M."/>
            <person name="Daum C."/>
            <person name="Ng V."/>
            <person name="Clum A."/>
            <person name="Steindorff A."/>
            <person name="Ohm R."/>
            <person name="Martin F."/>
            <person name="Silar P."/>
            <person name="Natvig D."/>
            <person name="Lalanne C."/>
            <person name="Gautier V."/>
            <person name="Ament-Velasquez S.L."/>
            <person name="Kruys A."/>
            <person name="Hutchinson M.I."/>
            <person name="Powell A.J."/>
            <person name="Barry K."/>
            <person name="Miller A.N."/>
            <person name="Grigoriev I.V."/>
            <person name="Debuchy R."/>
            <person name="Gladieux P."/>
            <person name="Thoren M.H."/>
            <person name="Johannesson H."/>
        </authorList>
    </citation>
    <scope>NUCLEOTIDE SEQUENCE</scope>
    <source>
        <strain evidence="2">PSN324</strain>
    </source>
</reference>
<feature type="compositionally biased region" description="Basic and acidic residues" evidence="1">
    <location>
        <begin position="272"/>
        <end position="282"/>
    </location>
</feature>
<dbReference type="AlphaFoldDB" id="A0AAV9H9G6"/>
<evidence type="ECO:0000313" key="2">
    <source>
        <dbReference type="EMBL" id="KAK4456899.1"/>
    </source>
</evidence>
<proteinExistence type="predicted"/>
<comment type="caution">
    <text evidence="2">The sequence shown here is derived from an EMBL/GenBank/DDBJ whole genome shotgun (WGS) entry which is preliminary data.</text>
</comment>
<dbReference type="EMBL" id="MU865154">
    <property type="protein sequence ID" value="KAK4456899.1"/>
    <property type="molecule type" value="Genomic_DNA"/>
</dbReference>
<feature type="compositionally biased region" description="Basic and acidic residues" evidence="1">
    <location>
        <begin position="249"/>
        <end position="260"/>
    </location>
</feature>
<reference evidence="2" key="1">
    <citation type="journal article" date="2023" name="Mol. Phylogenet. Evol.">
        <title>Genome-scale phylogeny and comparative genomics of the fungal order Sordariales.</title>
        <authorList>
            <person name="Hensen N."/>
            <person name="Bonometti L."/>
            <person name="Westerberg I."/>
            <person name="Brannstrom I.O."/>
            <person name="Guillou S."/>
            <person name="Cros-Aarteil S."/>
            <person name="Calhoun S."/>
            <person name="Haridas S."/>
            <person name="Kuo A."/>
            <person name="Mondo S."/>
            <person name="Pangilinan J."/>
            <person name="Riley R."/>
            <person name="LaButti K."/>
            <person name="Andreopoulos B."/>
            <person name="Lipzen A."/>
            <person name="Chen C."/>
            <person name="Yan M."/>
            <person name="Daum C."/>
            <person name="Ng V."/>
            <person name="Clum A."/>
            <person name="Steindorff A."/>
            <person name="Ohm R.A."/>
            <person name="Martin F."/>
            <person name="Silar P."/>
            <person name="Natvig D.O."/>
            <person name="Lalanne C."/>
            <person name="Gautier V."/>
            <person name="Ament-Velasquez S.L."/>
            <person name="Kruys A."/>
            <person name="Hutchinson M.I."/>
            <person name="Powell A.J."/>
            <person name="Barry K."/>
            <person name="Miller A.N."/>
            <person name="Grigoriev I.V."/>
            <person name="Debuchy R."/>
            <person name="Gladieux P."/>
            <person name="Hiltunen Thoren M."/>
            <person name="Johannesson H."/>
        </authorList>
    </citation>
    <scope>NUCLEOTIDE SEQUENCE</scope>
    <source>
        <strain evidence="2">PSN324</strain>
    </source>
</reference>
<evidence type="ECO:0000256" key="1">
    <source>
        <dbReference type="SAM" id="MobiDB-lite"/>
    </source>
</evidence>
<protein>
    <submittedName>
        <fullName evidence="2">Uncharacterized protein</fullName>
    </submittedName>
</protein>
<organism evidence="2 3">
    <name type="scientific">Cladorrhinum samala</name>
    <dbReference type="NCBI Taxonomy" id="585594"/>
    <lineage>
        <taxon>Eukaryota</taxon>
        <taxon>Fungi</taxon>
        <taxon>Dikarya</taxon>
        <taxon>Ascomycota</taxon>
        <taxon>Pezizomycotina</taxon>
        <taxon>Sordariomycetes</taxon>
        <taxon>Sordariomycetidae</taxon>
        <taxon>Sordariales</taxon>
        <taxon>Podosporaceae</taxon>
        <taxon>Cladorrhinum</taxon>
    </lineage>
</organism>
<feature type="region of interest" description="Disordered" evidence="1">
    <location>
        <begin position="164"/>
        <end position="334"/>
    </location>
</feature>
<name>A0AAV9H9G6_9PEZI</name>
<accession>A0AAV9H9G6</accession>
<keyword evidence="3" id="KW-1185">Reference proteome</keyword>
<gene>
    <name evidence="2" type="ORF">QBC42DRAFT_320847</name>
</gene>
<evidence type="ECO:0000313" key="3">
    <source>
        <dbReference type="Proteomes" id="UP001321749"/>
    </source>
</evidence>
<feature type="compositionally biased region" description="Low complexity" evidence="1">
    <location>
        <begin position="293"/>
        <end position="314"/>
    </location>
</feature>
<feature type="compositionally biased region" description="Basic and acidic residues" evidence="1">
    <location>
        <begin position="321"/>
        <end position="334"/>
    </location>
</feature>
<sequence>MASLNSFTTDHVVVSTPPWNTRLHEKFKTAFARFERDVTKPAATGGLGFKPEDIDELYSRKALLTCQLLYDQWSLSPQTVCYEFFHMLTWTWLYQLAGKEFPFRAELQYFMSERTKYISYEYKVFCDNRQRQADNWAVVAASQSNFNPGLGRVRMQDPIRVIEIVGDNRRNSTETESETGSQDGTQKSGKTSSEREAKSAETPLRPIVPREIPTSVAAVKPQVATPPPTGVTDKSTVKESVPPTASRPAEPRPAEPRAVEPRPVPVVATTDPRQDPAKRKESQTPPLGIANKAAPSSVAAPAAEQRVVVRAAQALPHRGKPKDPLEAENAKLREELHRLQQAQRVASYAGKASTGVPPEAQGPRIKDAMSIPGNRYLAPGMTAQATERDEREKAHRQRQKKAQVERAVSEYKALAAGKKDRPIYKMGPGERQRLWNQVLPAKFEHIAFEILIGDTNDWYTFCYGTRGFRLHQLFKACPEGVRVWFRDSDRGPLTVMVLGLSQPIKNHVKDIDLIGKATVLADAWMRFKHWVDEACPVDIEKVTTNAAKSGSWQERLDIARINLEDEFDDEVDAFTPSLDEVLERLQKSPPTADKYSQALGAWYLEHHHETWALTHDDLLQLTWDRWRNAVPEAVVNEHHAAFLTLENDLVKRADEHAKHAPSATPAK</sequence>
<feature type="compositionally biased region" description="Polar residues" evidence="1">
    <location>
        <begin position="178"/>
        <end position="191"/>
    </location>
</feature>